<dbReference type="InterPro" id="IPR036156">
    <property type="entry name" value="Beta-gal/glucu_dom_sf"/>
</dbReference>
<dbReference type="Pfam" id="PF17753">
    <property type="entry name" value="Ig_mannosidase"/>
    <property type="match status" value="1"/>
</dbReference>
<dbReference type="GO" id="GO:0004567">
    <property type="term" value="F:beta-mannosidase activity"/>
    <property type="evidence" value="ECO:0007669"/>
    <property type="project" value="UniProtKB-EC"/>
</dbReference>
<proteinExistence type="predicted"/>
<dbReference type="FunFam" id="3.20.20.80:FF:000050">
    <property type="entry name" value="Beta-mannosidase B"/>
    <property type="match status" value="1"/>
</dbReference>
<evidence type="ECO:0000259" key="7">
    <source>
        <dbReference type="Pfam" id="PF22666"/>
    </source>
</evidence>
<comment type="catalytic activity">
    <reaction evidence="1">
        <text>Hydrolysis of terminal, non-reducing beta-D-mannose residues in beta-D-mannosides.</text>
        <dbReference type="EC" id="3.2.1.25"/>
    </reaction>
</comment>
<keyword evidence="5" id="KW-0326">Glycosidase</keyword>
<dbReference type="AlphaFoldDB" id="A0AAW1PY91"/>
<dbReference type="InterPro" id="IPR054593">
    <property type="entry name" value="Beta-mannosidase-like_N2"/>
</dbReference>
<dbReference type="InterPro" id="IPR013783">
    <property type="entry name" value="Ig-like_fold"/>
</dbReference>
<dbReference type="PANTHER" id="PTHR43730">
    <property type="entry name" value="BETA-MANNOSIDASE"/>
    <property type="match status" value="1"/>
</dbReference>
<dbReference type="Gene3D" id="2.60.120.260">
    <property type="entry name" value="Galactose-binding domain-like"/>
    <property type="match status" value="1"/>
</dbReference>
<dbReference type="Gene3D" id="2.60.40.10">
    <property type="entry name" value="Immunoglobulins"/>
    <property type="match status" value="1"/>
</dbReference>
<dbReference type="SUPFAM" id="SSF49303">
    <property type="entry name" value="beta-Galactosidase/glucuronidase domain"/>
    <property type="match status" value="1"/>
</dbReference>
<dbReference type="InterPro" id="IPR008979">
    <property type="entry name" value="Galactose-bd-like_sf"/>
</dbReference>
<dbReference type="Gene3D" id="3.20.20.80">
    <property type="entry name" value="Glycosidases"/>
    <property type="match status" value="1"/>
</dbReference>
<sequence>MSVSADLPVYTLQALQDQELISDPLYRYGEEALHWTTDVDWNFTKEFQLPYQMLAHQHVHLLCEGLDTVADILVNGKLAASTKNAFRLHRVPIKHLLQQGPNTVLIVIRSATQYAAQKEDSYPYELGRAFPTRYNFIRKPGSDFGWDWGPGFAAAGIYGSVELHAFDAAYLTGATATSEQICEVQVRVPLGVDRWWPAGYGPQPLFTFLLTYTPDDGPPSSLRRRVGFRTLELVREPLRNSTPGESFYFAVNDVPIYAKGANVIPMDIFHSRRSQRPFLAGMIADARAANMNMLRLWGGGLPYFSDLFYDLCDEAGILIWQEATFACALYPRDGAFLDEVEKEVQYQARRISHHACLAVWGGNNEVEQIVEGWGQQKNPRLYAVDYARLFIDTVRPAIQQAAPQTPFVDTSPNSGILSSDPYVKTWLPTSDHTRGDMHFYDYTNNCLDLTKLPRGKFMSEYGVLSYPSFVLLAQQTSAEDWSYDSPMSEFRMRHPGGNQQLLDQLKMHFHVPPPAARYNDSTEVAEAFQAFIYLSQVQQAMCYESSIAYWRRIKSDPDASTMGVLYWQLNDVWAGPSWSSTNQDVDGSHWKPLHYAARRFYADFLVSGMYADGNVDVWVTSDLGTRLTGTVDIVAVPWAMTSSHDSVQPHVTTQTFTLGAYGSQRIATHPLDSLLPEMKDSHMAAQPRISLARIFQRSSMEVTLHLACDQVAVQIYLDAWPLKGRFSDNLFSCLPGRDVRLSFVCSEGDQDCSMFVLRRLLIVRSLGGTLAAGAD</sequence>
<protein>
    <recommendedName>
        <fullName evidence="2">beta-mannosidase</fullName>
        <ecNumber evidence="2">3.2.1.25</ecNumber>
    </recommendedName>
</protein>
<dbReference type="Pfam" id="PF22666">
    <property type="entry name" value="Glyco_hydro_2_N2"/>
    <property type="match status" value="1"/>
</dbReference>
<dbReference type="PANTHER" id="PTHR43730:SF1">
    <property type="entry name" value="BETA-MANNOSIDASE"/>
    <property type="match status" value="1"/>
</dbReference>
<evidence type="ECO:0000256" key="4">
    <source>
        <dbReference type="ARBA" id="ARBA00023180"/>
    </source>
</evidence>
<dbReference type="InterPro" id="IPR017853">
    <property type="entry name" value="GH"/>
</dbReference>
<evidence type="ECO:0000256" key="2">
    <source>
        <dbReference type="ARBA" id="ARBA00012754"/>
    </source>
</evidence>
<feature type="domain" description="Beta-mannosidase Ig-fold" evidence="6">
    <location>
        <begin position="696"/>
        <end position="751"/>
    </location>
</feature>
<dbReference type="GO" id="GO:0006516">
    <property type="term" value="P:glycoprotein catabolic process"/>
    <property type="evidence" value="ECO:0007669"/>
    <property type="project" value="TreeGrafter"/>
</dbReference>
<dbReference type="InterPro" id="IPR050887">
    <property type="entry name" value="Beta-mannosidase_GH2"/>
</dbReference>
<evidence type="ECO:0000313" key="8">
    <source>
        <dbReference type="EMBL" id="KAK9813583.1"/>
    </source>
</evidence>
<dbReference type="EMBL" id="JALJOQ010000004">
    <property type="protein sequence ID" value="KAK9813583.1"/>
    <property type="molecule type" value="Genomic_DNA"/>
</dbReference>
<dbReference type="InterPro" id="IPR041625">
    <property type="entry name" value="Beta-mannosidase_Ig"/>
</dbReference>
<accession>A0AAW1PY91</accession>
<evidence type="ECO:0000256" key="5">
    <source>
        <dbReference type="ARBA" id="ARBA00023295"/>
    </source>
</evidence>
<dbReference type="Proteomes" id="UP001465755">
    <property type="component" value="Unassembled WGS sequence"/>
</dbReference>
<gene>
    <name evidence="8" type="ORF">WJX73_008656</name>
</gene>
<dbReference type="EC" id="3.2.1.25" evidence="2"/>
<keyword evidence="9" id="KW-1185">Reference proteome</keyword>
<comment type="caution">
    <text evidence="8">The sequence shown here is derived from an EMBL/GenBank/DDBJ whole genome shotgun (WGS) entry which is preliminary data.</text>
</comment>
<evidence type="ECO:0000256" key="3">
    <source>
        <dbReference type="ARBA" id="ARBA00022801"/>
    </source>
</evidence>
<keyword evidence="3" id="KW-0378">Hydrolase</keyword>
<feature type="domain" description="Beta-mannosidase-like galactose-binding" evidence="7">
    <location>
        <begin position="4"/>
        <end position="158"/>
    </location>
</feature>
<evidence type="ECO:0000313" key="9">
    <source>
        <dbReference type="Proteomes" id="UP001465755"/>
    </source>
</evidence>
<dbReference type="SUPFAM" id="SSF49785">
    <property type="entry name" value="Galactose-binding domain-like"/>
    <property type="match status" value="1"/>
</dbReference>
<evidence type="ECO:0000259" key="6">
    <source>
        <dbReference type="Pfam" id="PF17753"/>
    </source>
</evidence>
<evidence type="ECO:0000256" key="1">
    <source>
        <dbReference type="ARBA" id="ARBA00000829"/>
    </source>
</evidence>
<name>A0AAW1PY91_9CHLO</name>
<dbReference type="SUPFAM" id="SSF51445">
    <property type="entry name" value="(Trans)glycosidases"/>
    <property type="match status" value="1"/>
</dbReference>
<keyword evidence="4" id="KW-0325">Glycoprotein</keyword>
<organism evidence="8 9">
    <name type="scientific">Symbiochloris irregularis</name>
    <dbReference type="NCBI Taxonomy" id="706552"/>
    <lineage>
        <taxon>Eukaryota</taxon>
        <taxon>Viridiplantae</taxon>
        <taxon>Chlorophyta</taxon>
        <taxon>core chlorophytes</taxon>
        <taxon>Trebouxiophyceae</taxon>
        <taxon>Trebouxiales</taxon>
        <taxon>Trebouxiaceae</taxon>
        <taxon>Symbiochloris</taxon>
    </lineage>
</organism>
<reference evidence="8 9" key="1">
    <citation type="journal article" date="2024" name="Nat. Commun.">
        <title>Phylogenomics reveals the evolutionary origins of lichenization in chlorophyte algae.</title>
        <authorList>
            <person name="Puginier C."/>
            <person name="Libourel C."/>
            <person name="Otte J."/>
            <person name="Skaloud P."/>
            <person name="Haon M."/>
            <person name="Grisel S."/>
            <person name="Petersen M."/>
            <person name="Berrin J.G."/>
            <person name="Delaux P.M."/>
            <person name="Dal Grande F."/>
            <person name="Keller J."/>
        </authorList>
    </citation>
    <scope>NUCLEOTIDE SEQUENCE [LARGE SCALE GENOMIC DNA]</scope>
    <source>
        <strain evidence="8 9">SAG 2036</strain>
    </source>
</reference>